<keyword evidence="2" id="KW-1185">Reference proteome</keyword>
<sequence>MRAVYKNPGELATCLKDLVDTYLEELISYDNFESKVSKIIKANGDSVYKNGHMPVKLANILGDERVEIINKIFEDMK</sequence>
<reference evidence="1 2" key="1">
    <citation type="submission" date="2021-07" db="EMBL/GenBank/DDBJ databases">
        <title>Clostridium weizhouense sp. nov., an anaerobic bacterium isolated from activated sludge of Petroleum wastewater.</title>
        <authorList>
            <person name="Li Q."/>
        </authorList>
    </citation>
    <scope>NUCLEOTIDE SEQUENCE [LARGE SCALE GENOMIC DNA]</scope>
    <source>
        <strain evidence="1 2">YB-6</strain>
    </source>
</reference>
<dbReference type="Proteomes" id="UP001519921">
    <property type="component" value="Unassembled WGS sequence"/>
</dbReference>
<proteinExistence type="predicted"/>
<accession>A0ABS7ALC7</accession>
<dbReference type="InterPro" id="IPR030902">
    <property type="entry name" value="CLB_0814_fam"/>
</dbReference>
<evidence type="ECO:0000313" key="2">
    <source>
        <dbReference type="Proteomes" id="UP001519921"/>
    </source>
</evidence>
<dbReference type="EMBL" id="JAHXPT010000003">
    <property type="protein sequence ID" value="MBW6409463.1"/>
    <property type="molecule type" value="Genomic_DNA"/>
</dbReference>
<name>A0ABS7ALC7_9CLOT</name>
<dbReference type="NCBIfam" id="TIGR04540">
    <property type="entry name" value="CLB_0814_fam"/>
    <property type="match status" value="1"/>
</dbReference>
<protein>
    <submittedName>
        <fullName evidence="1">TIGR04540 family protein</fullName>
    </submittedName>
</protein>
<gene>
    <name evidence="1" type="ORF">KYD98_05115</name>
</gene>
<comment type="caution">
    <text evidence="1">The sequence shown here is derived from an EMBL/GenBank/DDBJ whole genome shotgun (WGS) entry which is preliminary data.</text>
</comment>
<organism evidence="1 2">
    <name type="scientific">Clostridium weizhouense</name>
    <dbReference type="NCBI Taxonomy" id="2859781"/>
    <lineage>
        <taxon>Bacteria</taxon>
        <taxon>Bacillati</taxon>
        <taxon>Bacillota</taxon>
        <taxon>Clostridia</taxon>
        <taxon>Eubacteriales</taxon>
        <taxon>Clostridiaceae</taxon>
        <taxon>Clostridium</taxon>
    </lineage>
</organism>
<evidence type="ECO:0000313" key="1">
    <source>
        <dbReference type="EMBL" id="MBW6409463.1"/>
    </source>
</evidence>
<dbReference type="RefSeq" id="WP_219778522.1">
    <property type="nucleotide sequence ID" value="NZ_JAHXPT010000003.1"/>
</dbReference>